<reference evidence="11" key="1">
    <citation type="journal article" date="2018" name="Nat. Microbiol.">
        <title>Leveraging single-cell genomics to expand the fungal tree of life.</title>
        <authorList>
            <person name="Ahrendt S.R."/>
            <person name="Quandt C.A."/>
            <person name="Ciobanu D."/>
            <person name="Clum A."/>
            <person name="Salamov A."/>
            <person name="Andreopoulos B."/>
            <person name="Cheng J.F."/>
            <person name="Woyke T."/>
            <person name="Pelin A."/>
            <person name="Henrissat B."/>
            <person name="Reynolds N.K."/>
            <person name="Benny G.L."/>
            <person name="Smith M.E."/>
            <person name="James T.Y."/>
            <person name="Grigoriev I.V."/>
        </authorList>
    </citation>
    <scope>NUCLEOTIDE SEQUENCE [LARGE SCALE GENOMIC DNA]</scope>
    <source>
        <strain evidence="11">RSA 1356</strain>
    </source>
</reference>
<keyword evidence="5" id="KW-0677">Repeat</keyword>
<organism evidence="10 11">
    <name type="scientific">Thamnocephalis sphaerospora</name>
    <dbReference type="NCBI Taxonomy" id="78915"/>
    <lineage>
        <taxon>Eukaryota</taxon>
        <taxon>Fungi</taxon>
        <taxon>Fungi incertae sedis</taxon>
        <taxon>Zoopagomycota</taxon>
        <taxon>Zoopagomycotina</taxon>
        <taxon>Zoopagomycetes</taxon>
        <taxon>Zoopagales</taxon>
        <taxon>Sigmoideomycetaceae</taxon>
        <taxon>Thamnocephalis</taxon>
    </lineage>
</organism>
<evidence type="ECO:0000256" key="7">
    <source>
        <dbReference type="ARBA" id="ARBA00023136"/>
    </source>
</evidence>
<evidence type="ECO:0000256" key="8">
    <source>
        <dbReference type="PROSITE-ProRule" id="PRU00282"/>
    </source>
</evidence>
<evidence type="ECO:0000313" key="10">
    <source>
        <dbReference type="EMBL" id="RKP08977.1"/>
    </source>
</evidence>
<evidence type="ECO:0000256" key="9">
    <source>
        <dbReference type="RuleBase" id="RU000488"/>
    </source>
</evidence>
<name>A0A4P9XS87_9FUNG</name>
<feature type="repeat" description="Solcar" evidence="8">
    <location>
        <begin position="121"/>
        <end position="207"/>
    </location>
</feature>
<dbReference type="AlphaFoldDB" id="A0A4P9XS87"/>
<dbReference type="GO" id="GO:0055085">
    <property type="term" value="P:transmembrane transport"/>
    <property type="evidence" value="ECO:0007669"/>
    <property type="project" value="InterPro"/>
</dbReference>
<keyword evidence="6" id="KW-1133">Transmembrane helix</keyword>
<gene>
    <name evidence="10" type="ORF">THASP1DRAFT_14860</name>
</gene>
<comment type="subcellular location">
    <subcellularLocation>
        <location evidence="1">Membrane</location>
        <topology evidence="1">Multi-pass membrane protein</topology>
    </subcellularLocation>
</comment>
<sequence>MDSYDFFKSRAPKGDDGRLAASQHLIASAEAGAITAITTNPLWVVKTRMCVTNRGDQGAYRGLVDGLSLIARREGIRGLYKGMVPALFGVSHGALQFMAYEDLKRRRIDANPSRDKERLVSSTVEYMIMASTSKLFATISTYPYQVLRSRLQNQQTESKYTGVVDAIRKIYRLEGFLGFYKGLVPNAIRVLPGTCITFVVYENLSTYFREHAR</sequence>
<feature type="repeat" description="Solcar" evidence="8">
    <location>
        <begin position="19"/>
        <end position="106"/>
    </location>
</feature>
<evidence type="ECO:0000256" key="1">
    <source>
        <dbReference type="ARBA" id="ARBA00004141"/>
    </source>
</evidence>
<dbReference type="InterPro" id="IPR018108">
    <property type="entry name" value="MCP_transmembrane"/>
</dbReference>
<protein>
    <submittedName>
        <fullName evidence="10">Mitochondrial carrier domain-containing protein</fullName>
    </submittedName>
</protein>
<comment type="similarity">
    <text evidence="2 9">Belongs to the mitochondrial carrier (TC 2.A.29) family.</text>
</comment>
<evidence type="ECO:0000256" key="2">
    <source>
        <dbReference type="ARBA" id="ARBA00006375"/>
    </source>
</evidence>
<evidence type="ECO:0000256" key="3">
    <source>
        <dbReference type="ARBA" id="ARBA00022448"/>
    </source>
</evidence>
<dbReference type="FunFam" id="1.50.40.10:FF:000090">
    <property type="entry name" value="Folate transporter 1, chloroplastic"/>
    <property type="match status" value="1"/>
</dbReference>
<evidence type="ECO:0000256" key="6">
    <source>
        <dbReference type="ARBA" id="ARBA00022989"/>
    </source>
</evidence>
<proteinExistence type="inferred from homology"/>
<dbReference type="Gene3D" id="1.50.40.10">
    <property type="entry name" value="Mitochondrial carrier domain"/>
    <property type="match status" value="1"/>
</dbReference>
<dbReference type="EMBL" id="KZ992553">
    <property type="protein sequence ID" value="RKP08977.1"/>
    <property type="molecule type" value="Genomic_DNA"/>
</dbReference>
<evidence type="ECO:0000256" key="4">
    <source>
        <dbReference type="ARBA" id="ARBA00022692"/>
    </source>
</evidence>
<dbReference type="Proteomes" id="UP000271241">
    <property type="component" value="Unassembled WGS sequence"/>
</dbReference>
<dbReference type="SUPFAM" id="SSF103506">
    <property type="entry name" value="Mitochondrial carrier"/>
    <property type="match status" value="1"/>
</dbReference>
<evidence type="ECO:0000256" key="5">
    <source>
        <dbReference type="ARBA" id="ARBA00022737"/>
    </source>
</evidence>
<dbReference type="OrthoDB" id="428293at2759"/>
<keyword evidence="4 8" id="KW-0812">Transmembrane</keyword>
<dbReference type="GO" id="GO:0006862">
    <property type="term" value="P:nucleotide transport"/>
    <property type="evidence" value="ECO:0007669"/>
    <property type="project" value="InterPro"/>
</dbReference>
<keyword evidence="11" id="KW-1185">Reference proteome</keyword>
<dbReference type="STRING" id="78915.A0A4P9XS87"/>
<dbReference type="InterPro" id="IPR023395">
    <property type="entry name" value="MCP_dom_sf"/>
</dbReference>
<accession>A0A4P9XS87</accession>
<dbReference type="PANTHER" id="PTHR45683">
    <property type="entry name" value="MITOCHONDRIAL NICOTINAMIDE ADENINE DINUCLEOTIDE TRANSPORTER 1-RELATED-RELATED"/>
    <property type="match status" value="1"/>
</dbReference>
<dbReference type="InterPro" id="IPR044712">
    <property type="entry name" value="SLC25A32-like"/>
</dbReference>
<dbReference type="Pfam" id="PF00153">
    <property type="entry name" value="Mito_carr"/>
    <property type="match status" value="2"/>
</dbReference>
<keyword evidence="7 8" id="KW-0472">Membrane</keyword>
<keyword evidence="3 9" id="KW-0813">Transport</keyword>
<dbReference type="PROSITE" id="PS50920">
    <property type="entry name" value="SOLCAR"/>
    <property type="match status" value="2"/>
</dbReference>
<dbReference type="GO" id="GO:0016020">
    <property type="term" value="C:membrane"/>
    <property type="evidence" value="ECO:0007669"/>
    <property type="project" value="UniProtKB-SubCell"/>
</dbReference>
<evidence type="ECO:0000313" key="11">
    <source>
        <dbReference type="Proteomes" id="UP000271241"/>
    </source>
</evidence>